<dbReference type="GO" id="GO:0005829">
    <property type="term" value="C:cytosol"/>
    <property type="evidence" value="ECO:0007669"/>
    <property type="project" value="TreeGrafter"/>
</dbReference>
<evidence type="ECO:0000313" key="7">
    <source>
        <dbReference type="EMBL" id="PJE37306.1"/>
    </source>
</evidence>
<evidence type="ECO:0000256" key="1">
    <source>
        <dbReference type="ARBA" id="ARBA00004117"/>
    </source>
</evidence>
<dbReference type="Gene3D" id="2.60.98.20">
    <property type="entry name" value="Flagellar hook protein FlgE"/>
    <property type="match status" value="1"/>
</dbReference>
<accession>A0A2M8J3E7</accession>
<dbReference type="GO" id="GO:0009424">
    <property type="term" value="C:bacterial-type flagellum hook"/>
    <property type="evidence" value="ECO:0007669"/>
    <property type="project" value="TreeGrafter"/>
</dbReference>
<dbReference type="PANTHER" id="PTHR30435">
    <property type="entry name" value="FLAGELLAR PROTEIN"/>
    <property type="match status" value="1"/>
</dbReference>
<comment type="subcellular location">
    <subcellularLocation>
        <location evidence="1 4">Bacterial flagellum basal body</location>
    </subcellularLocation>
</comment>
<evidence type="ECO:0000256" key="3">
    <source>
        <dbReference type="ARBA" id="ARBA00023143"/>
    </source>
</evidence>
<dbReference type="Pfam" id="PF00460">
    <property type="entry name" value="Flg_bb_rod"/>
    <property type="match status" value="1"/>
</dbReference>
<dbReference type="PROSITE" id="PS00588">
    <property type="entry name" value="FLAGELLA_BB_ROD"/>
    <property type="match status" value="1"/>
</dbReference>
<dbReference type="OrthoDB" id="8372879at2"/>
<dbReference type="InterPro" id="IPR020013">
    <property type="entry name" value="Flagellar_FlgE/F/G"/>
</dbReference>
<dbReference type="InterPro" id="IPR019776">
    <property type="entry name" value="Flagellar_basal_body_rod_CS"/>
</dbReference>
<name>A0A2M8J3E7_9RHOB</name>
<evidence type="ECO:0000259" key="5">
    <source>
        <dbReference type="Pfam" id="PF00460"/>
    </source>
</evidence>
<dbReference type="AlphaFoldDB" id="A0A2M8J3E7"/>
<comment type="caution">
    <text evidence="7">The sequence shown here is derived from an EMBL/GenBank/DDBJ whole genome shotgun (WGS) entry which is preliminary data.</text>
</comment>
<evidence type="ECO:0000256" key="2">
    <source>
        <dbReference type="ARBA" id="ARBA00009677"/>
    </source>
</evidence>
<feature type="domain" description="Flagellar basal body rod protein N-terminal" evidence="5">
    <location>
        <begin position="7"/>
        <end position="37"/>
    </location>
</feature>
<dbReference type="InterPro" id="IPR037925">
    <property type="entry name" value="FlgE/F/G-like"/>
</dbReference>
<evidence type="ECO:0000256" key="4">
    <source>
        <dbReference type="RuleBase" id="RU362116"/>
    </source>
</evidence>
<dbReference type="InterPro" id="IPR010930">
    <property type="entry name" value="Flg_bb/hook_C_dom"/>
</dbReference>
<dbReference type="Pfam" id="PF06429">
    <property type="entry name" value="Flg_bbr_C"/>
    <property type="match status" value="1"/>
</dbReference>
<evidence type="ECO:0000259" key="6">
    <source>
        <dbReference type="Pfam" id="PF06429"/>
    </source>
</evidence>
<keyword evidence="8" id="KW-1185">Reference proteome</keyword>
<keyword evidence="7" id="KW-0966">Cell projection</keyword>
<dbReference type="NCBIfam" id="TIGR03506">
    <property type="entry name" value="FlgEFG_subfam"/>
    <property type="match status" value="1"/>
</dbReference>
<sequence>MTISSSLNAGVAGLTSNASRLASISDNIANSSTHGYKRVRTDFQSIVISETGGKYSAGGVRATSQRLIDERGPLVSTSNATDLAVRGRGMLPVASAAEVAAGNGNIQMLLATTGSFRTESDGYLTTESGLVLLGWPALADGTIPNYPSDTADALDPVRINVNEFTGEPTTSMRLGVNLPATGTESTADGTIQELSIEYLDNLGKSENIRFTFEPTIPAAGASNTWTMRMEDSAQPGVTIGEYDLTFDNSRADGGTLDTVTTVSGGAFDATTGTLIVNVAGGPIEVDIGIPGETGGISQLSDRFAPIEISKDGTPVGNLTSVEIDESGFVHATFDSGITRTIYKIPLVDLPNPNGMLSLDQQTYKPSNESGTFYLWDAGEGPTGDIVSYAREESAVDVAGELTAMIQTQRAYSSNAKVIQTVELSFAPAMVFPVEISSWVFARFILIDLRVCSATIALLLVSILDIVFPSRVGQVPPGFLP</sequence>
<gene>
    <name evidence="7" type="ORF">CVM52_07485</name>
</gene>
<dbReference type="GO" id="GO:0009425">
    <property type="term" value="C:bacterial-type flagellum basal body"/>
    <property type="evidence" value="ECO:0007669"/>
    <property type="project" value="UniProtKB-SubCell"/>
</dbReference>
<keyword evidence="7" id="KW-0282">Flagellum</keyword>
<reference evidence="7 8" key="1">
    <citation type="journal article" date="2018" name="Int. J. Syst. Evol. Microbiol.">
        <title>Pseudooceanicola lipolyticus sp. nov., a marine alphaproteobacterium, reclassification of Oceanicola flagellatus as Pseudooceanicola flagellatus comb. nov. and emended description of the genus Pseudooceanicola.</title>
        <authorList>
            <person name="Huang M.-M."/>
            <person name="Guo L.-L."/>
            <person name="Wu Y.-H."/>
            <person name="Lai Q.-L."/>
            <person name="Shao Z.-Z."/>
            <person name="Wang C.-S."/>
            <person name="Wu M."/>
            <person name="Xu X.-W."/>
        </authorList>
    </citation>
    <scope>NUCLEOTIDE SEQUENCE [LARGE SCALE GENOMIC DNA]</scope>
    <source>
        <strain evidence="7 8">157</strain>
    </source>
</reference>
<organism evidence="7 8">
    <name type="scientific">Pseudooceanicola lipolyticus</name>
    <dbReference type="NCBI Taxonomy" id="2029104"/>
    <lineage>
        <taxon>Bacteria</taxon>
        <taxon>Pseudomonadati</taxon>
        <taxon>Pseudomonadota</taxon>
        <taxon>Alphaproteobacteria</taxon>
        <taxon>Rhodobacterales</taxon>
        <taxon>Paracoccaceae</taxon>
        <taxon>Pseudooceanicola</taxon>
    </lineage>
</organism>
<dbReference type="InterPro" id="IPR001444">
    <property type="entry name" value="Flag_bb_rod_N"/>
</dbReference>
<feature type="domain" description="Flagellar basal-body/hook protein C-terminal" evidence="6">
    <location>
        <begin position="391"/>
        <end position="421"/>
    </location>
</feature>
<dbReference type="SUPFAM" id="SSF117143">
    <property type="entry name" value="Flagellar hook protein flgE"/>
    <property type="match status" value="1"/>
</dbReference>
<dbReference type="Proteomes" id="UP000231553">
    <property type="component" value="Unassembled WGS sequence"/>
</dbReference>
<proteinExistence type="inferred from homology"/>
<dbReference type="GO" id="GO:0071978">
    <property type="term" value="P:bacterial-type flagellum-dependent swarming motility"/>
    <property type="evidence" value="ECO:0007669"/>
    <property type="project" value="TreeGrafter"/>
</dbReference>
<evidence type="ECO:0000313" key="8">
    <source>
        <dbReference type="Proteomes" id="UP000231553"/>
    </source>
</evidence>
<keyword evidence="3 4" id="KW-0975">Bacterial flagellum</keyword>
<dbReference type="PANTHER" id="PTHR30435:SF1">
    <property type="entry name" value="FLAGELLAR HOOK PROTEIN FLGE"/>
    <property type="match status" value="1"/>
</dbReference>
<dbReference type="InterPro" id="IPR037058">
    <property type="entry name" value="Falgellar_hook_FlgE_sf"/>
</dbReference>
<comment type="similarity">
    <text evidence="2 4">Belongs to the flagella basal body rod proteins family.</text>
</comment>
<keyword evidence="7" id="KW-0969">Cilium</keyword>
<comment type="function">
    <text evidence="4">A flexible structure which links the flagellar filament to the drive apparatus in the basal body.</text>
</comment>
<dbReference type="EMBL" id="PGTB01000017">
    <property type="protein sequence ID" value="PJE37306.1"/>
    <property type="molecule type" value="Genomic_DNA"/>
</dbReference>
<protein>
    <recommendedName>
        <fullName evidence="4">Flagellar hook protein FlgE</fullName>
    </recommendedName>
</protein>